<evidence type="ECO:0000313" key="1">
    <source>
        <dbReference type="EMBL" id="AFL53331.1"/>
    </source>
</evidence>
<sequence>MVHRQKPLEPNEEFCGKVWLGQPYFENALLNLKQSWKRYRYAFLLFQPRTHRWMLPAILRMTENAGVQEKHACLH</sequence>
<accession>I3XBS5</accession>
<dbReference type="AlphaFoldDB" id="I3XBS5"/>
<evidence type="ECO:0000313" key="2">
    <source>
        <dbReference type="Proteomes" id="UP000006180"/>
    </source>
</evidence>
<dbReference type="EMBL" id="CP003563">
    <property type="protein sequence ID" value="AFL53331.1"/>
    <property type="molecule type" value="Genomic_DNA"/>
</dbReference>
<organism evidence="1 2">
    <name type="scientific">Sinorhizobium fredii (strain USDA 257)</name>
    <dbReference type="NCBI Taxonomy" id="1185652"/>
    <lineage>
        <taxon>Bacteria</taxon>
        <taxon>Pseudomonadati</taxon>
        <taxon>Pseudomonadota</taxon>
        <taxon>Alphaproteobacteria</taxon>
        <taxon>Hyphomicrobiales</taxon>
        <taxon>Rhizobiaceae</taxon>
        <taxon>Sinorhizobium/Ensifer group</taxon>
        <taxon>Sinorhizobium</taxon>
    </lineage>
</organism>
<proteinExistence type="predicted"/>
<protein>
    <submittedName>
        <fullName evidence="1">Uncharacterized protein</fullName>
    </submittedName>
</protein>
<reference evidence="1 2" key="1">
    <citation type="journal article" date="2012" name="J. Bacteriol.">
        <title>Complete genome sequence of the broad-host-range strain Sinorhizobium fredii USDA257.</title>
        <authorList>
            <person name="Schuldes J."/>
            <person name="Rodriguez Orbegoso M."/>
            <person name="Schmeisser C."/>
            <person name="Krishnan H.B."/>
            <person name="Daniel R."/>
            <person name="Streit W.R."/>
        </authorList>
    </citation>
    <scope>NUCLEOTIDE SEQUENCE [LARGE SCALE GENOMIC DNA]</scope>
    <source>
        <strain evidence="1 2">USDA 257</strain>
    </source>
</reference>
<dbReference type="HOGENOM" id="CLU_2669086_0_0_5"/>
<gene>
    <name evidence="1" type="ORF">USDA257_c47960</name>
</gene>
<dbReference type="KEGG" id="sfd:USDA257_c47960"/>
<dbReference type="Proteomes" id="UP000006180">
    <property type="component" value="Chromosome"/>
</dbReference>
<dbReference type="PATRIC" id="fig|1185652.3.peg.4975"/>
<name>I3XBS5_SINF2</name>